<evidence type="ECO:0000256" key="1">
    <source>
        <dbReference type="ARBA" id="ARBA00004370"/>
    </source>
</evidence>
<dbReference type="GO" id="GO:0051301">
    <property type="term" value="P:cell division"/>
    <property type="evidence" value="ECO:0007669"/>
    <property type="project" value="UniProtKB-KW"/>
</dbReference>
<feature type="transmembrane region" description="Helical" evidence="4">
    <location>
        <begin position="9"/>
        <end position="29"/>
    </location>
</feature>
<protein>
    <submittedName>
        <fullName evidence="6">Cell division protein FtsI/penicillin-binding protein 2</fullName>
    </submittedName>
</protein>
<dbReference type="PANTHER" id="PTHR30627:SF24">
    <property type="entry name" value="PENICILLIN-BINDING PROTEIN 4B"/>
    <property type="match status" value="1"/>
</dbReference>
<dbReference type="InterPro" id="IPR036138">
    <property type="entry name" value="PBP_dimer_sf"/>
</dbReference>
<dbReference type="Gene3D" id="3.90.1310.10">
    <property type="entry name" value="Penicillin-binding protein 2a (Domain 2)"/>
    <property type="match status" value="1"/>
</dbReference>
<dbReference type="RefSeq" id="WP_068587972.1">
    <property type="nucleotide sequence ID" value="NZ_FTNK01000007.1"/>
</dbReference>
<keyword evidence="4" id="KW-1133">Transmembrane helix</keyword>
<keyword evidence="7" id="KW-1185">Reference proteome</keyword>
<proteinExistence type="inferred from homology"/>
<evidence type="ECO:0000313" key="7">
    <source>
        <dbReference type="Proteomes" id="UP000186666"/>
    </source>
</evidence>
<dbReference type="InterPro" id="IPR005311">
    <property type="entry name" value="PBP_dimer"/>
</dbReference>
<dbReference type="SUPFAM" id="SSF56519">
    <property type="entry name" value="Penicillin binding protein dimerisation domain"/>
    <property type="match status" value="1"/>
</dbReference>
<evidence type="ECO:0000256" key="3">
    <source>
        <dbReference type="ARBA" id="ARBA00023136"/>
    </source>
</evidence>
<dbReference type="Pfam" id="PF00905">
    <property type="entry name" value="Transpeptidase"/>
    <property type="match status" value="1"/>
</dbReference>
<comment type="similarity">
    <text evidence="2">Belongs to the transpeptidase family.</text>
</comment>
<keyword evidence="6" id="KW-0131">Cell cycle</keyword>
<dbReference type="PANTHER" id="PTHR30627">
    <property type="entry name" value="PEPTIDOGLYCAN D,D-TRANSPEPTIDASE"/>
    <property type="match status" value="1"/>
</dbReference>
<reference evidence="6 7" key="1">
    <citation type="submission" date="2017-01" db="EMBL/GenBank/DDBJ databases">
        <authorList>
            <person name="Varghese N."/>
            <person name="Submissions S."/>
        </authorList>
    </citation>
    <scope>NUCLEOTIDE SEQUENCE [LARGE SCALE GENOMIC DNA]</scope>
    <source>
        <strain evidence="6 7">ATCC 23464</strain>
    </source>
</reference>
<comment type="subcellular location">
    <subcellularLocation>
        <location evidence="1">Membrane</location>
    </subcellularLocation>
</comment>
<dbReference type="Gene3D" id="3.40.710.10">
    <property type="entry name" value="DD-peptidase/beta-lactamase superfamily"/>
    <property type="match status" value="1"/>
</dbReference>
<gene>
    <name evidence="6" type="ORF">SAMN05421578_107230</name>
</gene>
<organism evidence="6 7">
    <name type="scientific">Paenibacillus macquariensis</name>
    <dbReference type="NCBI Taxonomy" id="948756"/>
    <lineage>
        <taxon>Bacteria</taxon>
        <taxon>Bacillati</taxon>
        <taxon>Bacillota</taxon>
        <taxon>Bacilli</taxon>
        <taxon>Bacillales</taxon>
        <taxon>Paenibacillaceae</taxon>
        <taxon>Paenibacillus</taxon>
    </lineage>
</organism>
<keyword evidence="4" id="KW-0812">Transmembrane</keyword>
<dbReference type="Proteomes" id="UP000186666">
    <property type="component" value="Unassembled WGS sequence"/>
</dbReference>
<accession>A0ABY1K228</accession>
<dbReference type="InterPro" id="IPR001387">
    <property type="entry name" value="Cro/C1-type_HTH"/>
</dbReference>
<dbReference type="Pfam" id="PF03717">
    <property type="entry name" value="PBP_dimer"/>
    <property type="match status" value="1"/>
</dbReference>
<evidence type="ECO:0000256" key="2">
    <source>
        <dbReference type="ARBA" id="ARBA00007171"/>
    </source>
</evidence>
<dbReference type="InterPro" id="IPR050515">
    <property type="entry name" value="Beta-lactam/transpept"/>
</dbReference>
<evidence type="ECO:0000313" key="6">
    <source>
        <dbReference type="EMBL" id="SIR13959.1"/>
    </source>
</evidence>
<sequence>MILKQKKRIFYCLMFLTGVMFILFIRLAYIQFLMRVTLLPESRHTLQAMSMLQRERAIMLDSGRGRFYDRYGASLTDETIPAVVLFPMDRRTPQSGMMDSNIDKIAEVLGVSPDYFYKIWGNLREPLVWHIHKGGDPLSLNDTQAKLITSLDVSGIKVLPYNKRYNDNLAGNQWLGYLTQLPEELNHTNSGVQMKQGGGGLEKTLEPLLKGIGPTIAYYTVDGKNKPISGTGIRVKAPDNPYYPLRFVTTIDRPIQQQIEKLTKQSGMKQGSVVVLDTDNADVVAMVSAPFYNPQEIHPEQGEWNNKALQAVTPGSIFKTVIAAAALDAGVTSTREKFHCTGHYGKYGLSCWKEGGHGTITLEQAYAQSCNVVFATLAERLTSGQIQTTAEALGLGRRVGWEDHDILGVSLMKPLDHEDAGVVFAPSSFPYDGGVRAQTGIGQRNVTVTPLQAANLVVTLLHKGQVQAPRILERISYHNGQVMKKLIPHTYPRTLSNIQPKTAELLTLWMRKVVTEGTGQSLSSSDWPLAGKSGTAQTFLKGDPKNNQWFIGYGPVNHPKYAVAVLFQHESPDSKNKATALFGQIMGLLSSTSTIGSMSDSAR</sequence>
<name>A0ABY1K228_9BACL</name>
<keyword evidence="3 4" id="KW-0472">Membrane</keyword>
<comment type="caution">
    <text evidence="6">The sequence shown here is derived from an EMBL/GenBank/DDBJ whole genome shotgun (WGS) entry which is preliminary data.</text>
</comment>
<dbReference type="InterPro" id="IPR001460">
    <property type="entry name" value="PCN-bd_Tpept"/>
</dbReference>
<dbReference type="SUPFAM" id="SSF56601">
    <property type="entry name" value="beta-lactamase/transpeptidase-like"/>
    <property type="match status" value="1"/>
</dbReference>
<feature type="domain" description="HTH cro/C1-type" evidence="5">
    <location>
        <begin position="100"/>
        <end position="116"/>
    </location>
</feature>
<evidence type="ECO:0000259" key="5">
    <source>
        <dbReference type="PROSITE" id="PS50943"/>
    </source>
</evidence>
<dbReference type="InterPro" id="IPR012338">
    <property type="entry name" value="Beta-lactam/transpept-like"/>
</dbReference>
<dbReference type="EMBL" id="FTNK01000007">
    <property type="protein sequence ID" value="SIR13959.1"/>
    <property type="molecule type" value="Genomic_DNA"/>
</dbReference>
<keyword evidence="6" id="KW-0132">Cell division</keyword>
<evidence type="ECO:0000256" key="4">
    <source>
        <dbReference type="SAM" id="Phobius"/>
    </source>
</evidence>
<dbReference type="PROSITE" id="PS50943">
    <property type="entry name" value="HTH_CROC1"/>
    <property type="match status" value="1"/>
</dbReference>